<evidence type="ECO:0000259" key="1">
    <source>
        <dbReference type="Pfam" id="PF08349"/>
    </source>
</evidence>
<comment type="caution">
    <text evidence="2">The sequence shown here is derived from an EMBL/GenBank/DDBJ whole genome shotgun (WGS) entry which is preliminary data.</text>
</comment>
<sequence>MTREYPRPRLVVSRCIEFDPCRYDGSKIPSPTVARLREYADCIPVCPEVEIGLGIPRSTVRIVRTGGFDHLMQPATGRDVTAEMSAFSAGFLDALPPVDGFILKGGSPTSGTRNVRVYPSTEKSAAIAKSAGFFAREVLKRYPELPVEDELRLNNQRIRDHFLSAAFTLAAFRGVEETQNREALVQFHAENKLLLLALSQKMLREMGRLVASRAEVEPGALYEQYHRMLCAALARAPRYTGNVNVLQHALGYFSGRVSDEERAYCIRLIDRYKNGHATLAEPRGLLRSWVIRFGEPYLMNQSFFAPYPIKLVDLPGDVTDRGRDLWDAGEGPPP</sequence>
<dbReference type="Pfam" id="PF04463">
    <property type="entry name" value="2-thiour_desulf"/>
    <property type="match status" value="1"/>
</dbReference>
<dbReference type="InterPro" id="IPR013560">
    <property type="entry name" value="DUF1722"/>
</dbReference>
<dbReference type="Pfam" id="PF08349">
    <property type="entry name" value="DUF1722"/>
    <property type="match status" value="1"/>
</dbReference>
<dbReference type="EMBL" id="VCYI01000011">
    <property type="protein sequence ID" value="MDN7013154.1"/>
    <property type="molecule type" value="Genomic_DNA"/>
</dbReference>
<name>A0ABT8M298_9EURY</name>
<dbReference type="Proteomes" id="UP001168423">
    <property type="component" value="Unassembled WGS sequence"/>
</dbReference>
<gene>
    <name evidence="2" type="ORF">FGW20_08900</name>
</gene>
<proteinExistence type="predicted"/>
<reference evidence="2" key="1">
    <citation type="submission" date="2019-05" db="EMBL/GenBank/DDBJ databases">
        <title>Isolation and characterization of methanogens from the cold seep sediment at Four-Way Closure Ridge.</title>
        <authorList>
            <person name="You Y.-T."/>
            <person name="Chen S.-C."/>
            <person name="Zhang W.-L."/>
            <person name="Lai M.-C."/>
        </authorList>
    </citation>
    <scope>NUCLEOTIDE SEQUENCE</scope>
    <source>
        <strain evidence="2">FWC-SCC3</strain>
    </source>
</reference>
<evidence type="ECO:0000313" key="3">
    <source>
        <dbReference type="Proteomes" id="UP001168423"/>
    </source>
</evidence>
<accession>A0ABT8M298</accession>
<protein>
    <submittedName>
        <fullName evidence="2">DUF523 and DUF1722 domain-containing protein</fullName>
    </submittedName>
</protein>
<dbReference type="PANTHER" id="PTHR30087">
    <property type="entry name" value="INNER MEMBRANE PROTEIN"/>
    <property type="match status" value="1"/>
</dbReference>
<organism evidence="2 3">
    <name type="scientific">Methanoculleus methanifontis</name>
    <dbReference type="NCBI Taxonomy" id="2584086"/>
    <lineage>
        <taxon>Archaea</taxon>
        <taxon>Methanobacteriati</taxon>
        <taxon>Methanobacteriota</taxon>
        <taxon>Stenosarchaea group</taxon>
        <taxon>Methanomicrobia</taxon>
        <taxon>Methanomicrobiales</taxon>
        <taxon>Methanomicrobiaceae</taxon>
        <taxon>Methanoculleus</taxon>
    </lineage>
</organism>
<dbReference type="PANTHER" id="PTHR30087:SF0">
    <property type="entry name" value="INNER MEMBRANE PROTEIN"/>
    <property type="match status" value="1"/>
</dbReference>
<feature type="domain" description="DUF1722" evidence="1">
    <location>
        <begin position="192"/>
        <end position="308"/>
    </location>
</feature>
<dbReference type="InterPro" id="IPR007553">
    <property type="entry name" value="2-thiour_desulf"/>
</dbReference>
<evidence type="ECO:0000313" key="2">
    <source>
        <dbReference type="EMBL" id="MDN7013154.1"/>
    </source>
</evidence>
<keyword evidence="3" id="KW-1185">Reference proteome</keyword>
<dbReference type="RefSeq" id="WP_301677741.1">
    <property type="nucleotide sequence ID" value="NZ_VCYI01000011.1"/>
</dbReference>